<evidence type="ECO:0000313" key="1">
    <source>
        <dbReference type="EMBL" id="KAG6964812.1"/>
    </source>
</evidence>
<dbReference type="AlphaFoldDB" id="A0A8T1UK10"/>
<gene>
    <name evidence="1" type="ORF">JG687_00005755</name>
</gene>
<dbReference type="Proteomes" id="UP000688947">
    <property type="component" value="Unassembled WGS sequence"/>
</dbReference>
<reference evidence="1" key="1">
    <citation type="submission" date="2021-01" db="EMBL/GenBank/DDBJ databases">
        <title>Phytophthora aleatoria, a newly-described species from Pinus radiata is distinct from Phytophthora cactorum isolates based on comparative genomics.</title>
        <authorList>
            <person name="Mcdougal R."/>
            <person name="Panda P."/>
            <person name="Williams N."/>
            <person name="Studholme D.J."/>
        </authorList>
    </citation>
    <scope>NUCLEOTIDE SEQUENCE</scope>
    <source>
        <strain evidence="1">NZFS 3830</strain>
    </source>
</reference>
<evidence type="ECO:0000313" key="2">
    <source>
        <dbReference type="Proteomes" id="UP000688947"/>
    </source>
</evidence>
<dbReference type="VEuPathDB" id="FungiDB:PC110_g17867"/>
<protein>
    <submittedName>
        <fullName evidence="1">Uncharacterized protein</fullName>
    </submittedName>
</protein>
<accession>A0A8T1UK10</accession>
<name>A0A8T1UK10_9STRA</name>
<organism evidence="1 2">
    <name type="scientific">Phytophthora cactorum</name>
    <dbReference type="NCBI Taxonomy" id="29920"/>
    <lineage>
        <taxon>Eukaryota</taxon>
        <taxon>Sar</taxon>
        <taxon>Stramenopiles</taxon>
        <taxon>Oomycota</taxon>
        <taxon>Peronosporomycetes</taxon>
        <taxon>Peronosporales</taxon>
        <taxon>Peronosporaceae</taxon>
        <taxon>Phytophthora</taxon>
    </lineage>
</organism>
<comment type="caution">
    <text evidence="1">The sequence shown here is derived from an EMBL/GenBank/DDBJ whole genome shotgun (WGS) entry which is preliminary data.</text>
</comment>
<sequence>MSARKPVKRHFEYVRFLVGDNYLVNGSIATKIGTPYSPQDKRADETSVWPQSVGKLAVKNILAFYSTSNPMALHIRHGGAILRAQAFPRLH</sequence>
<dbReference type="EMBL" id="JAENGZ010000221">
    <property type="protein sequence ID" value="KAG6964812.1"/>
    <property type="molecule type" value="Genomic_DNA"/>
</dbReference>
<proteinExistence type="predicted"/>